<keyword evidence="2" id="KW-1185">Reference proteome</keyword>
<dbReference type="Pfam" id="PF09471">
    <property type="entry name" value="Peptidase_M64"/>
    <property type="match status" value="2"/>
</dbReference>
<gene>
    <name evidence="1" type="ORF">GCM10014713_04310</name>
</gene>
<reference evidence="1" key="1">
    <citation type="journal article" date="2014" name="Int. J. Syst. Evol. Microbiol.">
        <title>Complete genome sequence of Corynebacterium casei LMG S-19264T (=DSM 44701T), isolated from a smear-ripened cheese.</title>
        <authorList>
            <consortium name="US DOE Joint Genome Institute (JGI-PGF)"/>
            <person name="Walter F."/>
            <person name="Albersmeier A."/>
            <person name="Kalinowski J."/>
            <person name="Ruckert C."/>
        </authorList>
    </citation>
    <scope>NUCLEOTIDE SEQUENCE</scope>
    <source>
        <strain evidence="1">JCM 3172</strain>
    </source>
</reference>
<accession>A0A918GY11</accession>
<name>A0A918GY11_9ACTN</name>
<sequence length="617" mass="66106">MNAVTFVLGSPARSANGWTVAVVPEGYTQQELDSGVFDIDVVTFVLALLATPPFGTRDIVPLLNVVQVPAASNRNGNTIKLLTPPQAVSPFDTAFGAMYGNDVDARGRRIERSLWGDSAKVREFVHGRPGLKEVNHILVVVNNTRLDGGSMHDDVGWFSKARADWPKVAIHELGHQAFALADEYPYENTEADPPRVFTGTEPREPNVTTRTSVDTMKWGPLLTLPQSLVPTTVRAVPCVREHPVVPATPPVPADAVGAYEGAHQHDCGIFRPSADCAMRHSAQPFCPVCEHAIRADIGHTMIVQGGGATASAGAWTHMQSFPMGPAARMLAYDALSGAYAVSSPENFFVRPGRRPDGTPPLDLVNLSVGTGNIGGDWTSLVPFTTDGTLHYFGHAFGSGAQAVFRMNKTRDTLTEIHHSPAGQAAHTHVVPLVLNGAPHCIGYNTFTGDAELFRLADGTGAPALVTTMRWGAGHTAVLAVPVKGDTFVLTYRLTTGEVMVRHVTASGFTMRFASRSGFWQPKYTHLALLDAAGRPFVLRHCALDGTASIHHLRADGSGVDFVRTVEPEFGPGALSLLGVGAPVMGRTSLPDPAGPGEDMFFYNATRRTLRVDPLTLR</sequence>
<dbReference type="GO" id="GO:0008237">
    <property type="term" value="F:metallopeptidase activity"/>
    <property type="evidence" value="ECO:0007669"/>
    <property type="project" value="InterPro"/>
</dbReference>
<dbReference type="EMBL" id="BMQQ01000001">
    <property type="protein sequence ID" value="GGT14696.1"/>
    <property type="molecule type" value="Genomic_DNA"/>
</dbReference>
<proteinExistence type="predicted"/>
<evidence type="ECO:0000313" key="1">
    <source>
        <dbReference type="EMBL" id="GGT14696.1"/>
    </source>
</evidence>
<dbReference type="AlphaFoldDB" id="A0A918GY11"/>
<organism evidence="1 2">
    <name type="scientific">Streptomyces purpureus</name>
    <dbReference type="NCBI Taxonomy" id="1951"/>
    <lineage>
        <taxon>Bacteria</taxon>
        <taxon>Bacillati</taxon>
        <taxon>Actinomycetota</taxon>
        <taxon>Actinomycetes</taxon>
        <taxon>Kitasatosporales</taxon>
        <taxon>Streptomycetaceae</taxon>
        <taxon>Streptomyces</taxon>
    </lineage>
</organism>
<dbReference type="InterPro" id="IPR024079">
    <property type="entry name" value="MetalloPept_cat_dom_sf"/>
</dbReference>
<dbReference type="Proteomes" id="UP000619486">
    <property type="component" value="Unassembled WGS sequence"/>
</dbReference>
<dbReference type="RefSeq" id="WP_189199511.1">
    <property type="nucleotide sequence ID" value="NZ_BMQQ01000001.1"/>
</dbReference>
<dbReference type="InterPro" id="IPR019026">
    <property type="entry name" value="Peptidase_M64_IgA"/>
</dbReference>
<protein>
    <submittedName>
        <fullName evidence="1">Uncharacterized protein</fullName>
    </submittedName>
</protein>
<reference evidence="1" key="2">
    <citation type="submission" date="2020-09" db="EMBL/GenBank/DDBJ databases">
        <authorList>
            <person name="Sun Q."/>
            <person name="Ohkuma M."/>
        </authorList>
    </citation>
    <scope>NUCLEOTIDE SEQUENCE</scope>
    <source>
        <strain evidence="1">JCM 3172</strain>
    </source>
</reference>
<evidence type="ECO:0000313" key="2">
    <source>
        <dbReference type="Proteomes" id="UP000619486"/>
    </source>
</evidence>
<dbReference type="Gene3D" id="3.40.390.10">
    <property type="entry name" value="Collagenase (Catalytic Domain)"/>
    <property type="match status" value="1"/>
</dbReference>
<comment type="caution">
    <text evidence="1">The sequence shown here is derived from an EMBL/GenBank/DDBJ whole genome shotgun (WGS) entry which is preliminary data.</text>
</comment>